<reference evidence="1" key="2">
    <citation type="journal article" date="2021" name="PeerJ">
        <title>Extensive microbial diversity within the chicken gut microbiome revealed by metagenomics and culture.</title>
        <authorList>
            <person name="Gilroy R."/>
            <person name="Ravi A."/>
            <person name="Getino M."/>
            <person name="Pursley I."/>
            <person name="Horton D.L."/>
            <person name="Alikhan N.F."/>
            <person name="Baker D."/>
            <person name="Gharbi K."/>
            <person name="Hall N."/>
            <person name="Watson M."/>
            <person name="Adriaenssens E.M."/>
            <person name="Foster-Nyarko E."/>
            <person name="Jarju S."/>
            <person name="Secka A."/>
            <person name="Antonio M."/>
            <person name="Oren A."/>
            <person name="Chaudhuri R.R."/>
            <person name="La Ragione R."/>
            <person name="Hildebrand F."/>
            <person name="Pallen M.J."/>
        </authorList>
    </citation>
    <scope>NUCLEOTIDE SEQUENCE</scope>
    <source>
        <strain evidence="1">CHK152-2994</strain>
    </source>
</reference>
<protein>
    <submittedName>
        <fullName evidence="1">Uncharacterized protein</fullName>
    </submittedName>
</protein>
<reference evidence="1" key="1">
    <citation type="submission" date="2020-10" db="EMBL/GenBank/DDBJ databases">
        <authorList>
            <person name="Gilroy R."/>
        </authorList>
    </citation>
    <scope>NUCLEOTIDE SEQUENCE</scope>
    <source>
        <strain evidence="1">CHK152-2994</strain>
    </source>
</reference>
<dbReference type="AlphaFoldDB" id="A0A9D1FUK8"/>
<sequence length="80" mass="9002">MKINNIHTPVAPAVKKISSLAENLNAEKDIFVDRNGRPIEFLEDSFNDKKAAAILQESWGFDRAKDAINVALSKIRHNKK</sequence>
<gene>
    <name evidence="1" type="ORF">IAD41_00075</name>
</gene>
<evidence type="ECO:0000313" key="1">
    <source>
        <dbReference type="EMBL" id="HIS81994.1"/>
    </source>
</evidence>
<accession>A0A9D1FUK8</accession>
<comment type="caution">
    <text evidence="1">The sequence shown here is derived from an EMBL/GenBank/DDBJ whole genome shotgun (WGS) entry which is preliminary data.</text>
</comment>
<dbReference type="EMBL" id="DVJO01000003">
    <property type="protein sequence ID" value="HIS81994.1"/>
    <property type="molecule type" value="Genomic_DNA"/>
</dbReference>
<name>A0A9D1FUK8_9BACT</name>
<evidence type="ECO:0000313" key="2">
    <source>
        <dbReference type="Proteomes" id="UP000824139"/>
    </source>
</evidence>
<dbReference type="Proteomes" id="UP000824139">
    <property type="component" value="Unassembled WGS sequence"/>
</dbReference>
<proteinExistence type="predicted"/>
<organism evidence="1 2">
    <name type="scientific">Candidatus Scatenecus faecavium</name>
    <dbReference type="NCBI Taxonomy" id="2840915"/>
    <lineage>
        <taxon>Bacteria</taxon>
        <taxon>Candidatus Scatenecus</taxon>
    </lineage>
</organism>